<evidence type="ECO:0000256" key="7">
    <source>
        <dbReference type="SAM" id="Phobius"/>
    </source>
</evidence>
<keyword evidence="5 7" id="KW-0472">Membrane</keyword>
<evidence type="ECO:0000256" key="3">
    <source>
        <dbReference type="ARBA" id="ARBA00022692"/>
    </source>
</evidence>
<evidence type="ECO:0000256" key="2">
    <source>
        <dbReference type="ARBA" id="ARBA00022475"/>
    </source>
</evidence>
<keyword evidence="4 7" id="KW-1133">Transmembrane helix</keyword>
<keyword evidence="10" id="KW-1185">Reference proteome</keyword>
<accession>A0A1S8SZS2</accession>
<dbReference type="STRING" id="29367.CLPUN_50220"/>
<feature type="transmembrane region" description="Helical" evidence="7">
    <location>
        <begin position="360"/>
        <end position="379"/>
    </location>
</feature>
<dbReference type="Proteomes" id="UP000190890">
    <property type="component" value="Unassembled WGS sequence"/>
</dbReference>
<evidence type="ECO:0000256" key="4">
    <source>
        <dbReference type="ARBA" id="ARBA00022989"/>
    </source>
</evidence>
<comment type="similarity">
    <text evidence="6">Belongs to the YccS/YhfK family.</text>
</comment>
<protein>
    <submittedName>
        <fullName evidence="9">Inner membrane protein YccS</fullName>
    </submittedName>
</protein>
<gene>
    <name evidence="9" type="primary">yccS</name>
    <name evidence="9" type="ORF">CLPUN_50220</name>
</gene>
<evidence type="ECO:0000256" key="5">
    <source>
        <dbReference type="ARBA" id="ARBA00023136"/>
    </source>
</evidence>
<name>A0A1S8SZS2_9CLOT</name>
<reference evidence="9 10" key="1">
    <citation type="submission" date="2016-05" db="EMBL/GenBank/DDBJ databases">
        <title>Microbial solvent formation.</title>
        <authorList>
            <person name="Poehlein A."/>
            <person name="Montoya Solano J.D."/>
            <person name="Flitsch S."/>
            <person name="Krabben P."/>
            <person name="Duerre P."/>
            <person name="Daniel R."/>
        </authorList>
    </citation>
    <scope>NUCLEOTIDE SEQUENCE [LARGE SCALE GENOMIC DNA]</scope>
    <source>
        <strain evidence="9 10">DSM 2619</strain>
    </source>
</reference>
<comment type="subcellular location">
    <subcellularLocation>
        <location evidence="1">Cell membrane</location>
        <topology evidence="1">Multi-pass membrane protein</topology>
    </subcellularLocation>
</comment>
<feature type="transmembrane region" description="Helical" evidence="7">
    <location>
        <begin position="45"/>
        <end position="63"/>
    </location>
</feature>
<dbReference type="AlphaFoldDB" id="A0A1S8SZS2"/>
<dbReference type="PANTHER" id="PTHR30509">
    <property type="entry name" value="P-HYDROXYBENZOIC ACID EFFLUX PUMP SUBUNIT-RELATED"/>
    <property type="match status" value="1"/>
</dbReference>
<evidence type="ECO:0000256" key="1">
    <source>
        <dbReference type="ARBA" id="ARBA00004651"/>
    </source>
</evidence>
<evidence type="ECO:0000313" key="9">
    <source>
        <dbReference type="EMBL" id="OOM71030.1"/>
    </source>
</evidence>
<dbReference type="RefSeq" id="WP_077849912.1">
    <property type="nucleotide sequence ID" value="NZ_LZZM01000234.1"/>
</dbReference>
<feature type="domain" description="Integral membrane bound transporter" evidence="8">
    <location>
        <begin position="347"/>
        <end position="472"/>
    </location>
</feature>
<proteinExistence type="inferred from homology"/>
<feature type="transmembrane region" description="Helical" evidence="7">
    <location>
        <begin position="70"/>
        <end position="87"/>
    </location>
</feature>
<dbReference type="PANTHER" id="PTHR30509:SF9">
    <property type="entry name" value="MULTIDRUG RESISTANCE PROTEIN MDTO"/>
    <property type="match status" value="1"/>
</dbReference>
<evidence type="ECO:0000313" key="10">
    <source>
        <dbReference type="Proteomes" id="UP000190890"/>
    </source>
</evidence>
<dbReference type="InterPro" id="IPR049453">
    <property type="entry name" value="Memb_transporter_dom"/>
</dbReference>
<keyword evidence="3 7" id="KW-0812">Transmembrane</keyword>
<sequence length="635" mass="71147">MYISIIKQAFKLNKNPFPWEKAISAAICGGFPVLIGLLLNQVRFGLLGAIGGFTYLYVFNEPYAERAKKIFFIAIGITLSVGLGTLVAPYPLLIILIVGLIGTSATFVFGIFKIPGPAAVFFVLSFTMTTGINLKQAEIPIFIGVVFASSMFSWIVSMVGYFFNPHGPELKKIKGLYSALAEFAEVIGREDVSNIRNRTVNALKESEEILAIGYIPWKVSFLFNRLVLLNQHANKMFLEMLELQSNSKNKVPKEIIDMIRKLGAGINLRDEETLEIKKTDKELEEDYHKLLEIIYDIEAIMNIPLKYIGHSIKISKPSLRTIFIKSFNKDSIVFVNSIRYGVVLSISAIVAFEFSFTRPYWITLSCAAVMCGSTIMATFHRAIQRSVGTLIGIVLAIIILSFNPEGFMVVVVNMLLTGLIELAISRNYALAAIFITPNSILIAENSTQIHNVGYFATARITDIVVGSVIGLIGTYIIGRKSASSRLPDLMAKLLRSHARVLVFLAANNNDKNTSIIKEKLEIDFMNFKMAYNTALGEIPNNEEMLEMLWPAFYSLEHISYLLAQYCTEKEHLKLSDEELSQFILIYETIANNIEQKNSIQLRKISIINEISELCEEINRLQEALSIKSKIFQGKL</sequence>
<dbReference type="Pfam" id="PF13515">
    <property type="entry name" value="FUSC_2"/>
    <property type="match status" value="1"/>
</dbReference>
<dbReference type="EMBL" id="LZZM01000234">
    <property type="protein sequence ID" value="OOM71030.1"/>
    <property type="molecule type" value="Genomic_DNA"/>
</dbReference>
<dbReference type="GO" id="GO:0005886">
    <property type="term" value="C:plasma membrane"/>
    <property type="evidence" value="ECO:0007669"/>
    <property type="project" value="UniProtKB-SubCell"/>
</dbReference>
<evidence type="ECO:0000259" key="8">
    <source>
        <dbReference type="Pfam" id="PF13515"/>
    </source>
</evidence>
<evidence type="ECO:0000256" key="6">
    <source>
        <dbReference type="ARBA" id="ARBA00043993"/>
    </source>
</evidence>
<keyword evidence="2" id="KW-1003">Cell membrane</keyword>
<dbReference type="OrthoDB" id="581879at2"/>
<organism evidence="9 10">
    <name type="scientific">Clostridium puniceum</name>
    <dbReference type="NCBI Taxonomy" id="29367"/>
    <lineage>
        <taxon>Bacteria</taxon>
        <taxon>Bacillati</taxon>
        <taxon>Bacillota</taxon>
        <taxon>Clostridia</taxon>
        <taxon>Eubacteriales</taxon>
        <taxon>Clostridiaceae</taxon>
        <taxon>Clostridium</taxon>
    </lineage>
</organism>
<feature type="transmembrane region" description="Helical" evidence="7">
    <location>
        <begin position="454"/>
        <end position="477"/>
    </location>
</feature>
<comment type="caution">
    <text evidence="9">The sequence shown here is derived from an EMBL/GenBank/DDBJ whole genome shotgun (WGS) entry which is preliminary data.</text>
</comment>
<feature type="transmembrane region" description="Helical" evidence="7">
    <location>
        <begin position="332"/>
        <end position="354"/>
    </location>
</feature>
<feature type="transmembrane region" description="Helical" evidence="7">
    <location>
        <begin position="141"/>
        <end position="163"/>
    </location>
</feature>
<feature type="transmembrane region" description="Helical" evidence="7">
    <location>
        <begin position="21"/>
        <end position="39"/>
    </location>
</feature>
<feature type="transmembrane region" description="Helical" evidence="7">
    <location>
        <begin position="391"/>
        <end position="416"/>
    </location>
</feature>